<reference evidence="2" key="2">
    <citation type="submission" date="2014-02" db="EMBL/GenBank/DDBJ databases">
        <title>Complete Genome Sequence of Neisseria meningitides, serogroup A strain 510612.</title>
        <authorList>
            <person name="Zhang X."/>
            <person name="Zhang Y."/>
            <person name="Yang J."/>
            <person name="Zhu Y."/>
            <person name="Jin Q."/>
        </authorList>
    </citation>
    <scope>NUCLEOTIDE SEQUENCE</scope>
    <source>
        <strain evidence="2">NMA510612</strain>
    </source>
</reference>
<name>X5FB03_NEIME</name>
<protein>
    <submittedName>
        <fullName evidence="1">Winged helix family two component transcriptional regulator</fullName>
    </submittedName>
</protein>
<accession>X5FB03</accession>
<reference evidence="1 2" key="1">
    <citation type="journal article" date="2014" name="Genome Announc.">
        <title>Complete Genome Sequence of Neisseria meningitidis Serogroup A Strain NMA510612, Isolated from a Patient with Bacterial Meningitis in China.</title>
        <authorList>
            <person name="Zhang Y."/>
            <person name="Yang J."/>
            <person name="Xu L."/>
            <person name="Zhu Y."/>
            <person name="Liu B."/>
            <person name="Shao Z."/>
            <person name="Zhang X."/>
            <person name="Jin Q."/>
        </authorList>
    </citation>
    <scope>NUCLEOTIDE SEQUENCE [LARGE SCALE GENOMIC DNA]</scope>
    <source>
        <strain evidence="2">NMA510612</strain>
    </source>
</reference>
<organism evidence="1 2">
    <name type="scientific">Neisseria meningitidis</name>
    <dbReference type="NCBI Taxonomy" id="487"/>
    <lineage>
        <taxon>Bacteria</taxon>
        <taxon>Pseudomonadati</taxon>
        <taxon>Pseudomonadota</taxon>
        <taxon>Betaproteobacteria</taxon>
        <taxon>Neisseriales</taxon>
        <taxon>Neisseriaceae</taxon>
        <taxon>Neisseria</taxon>
    </lineage>
</organism>
<evidence type="ECO:0000313" key="2">
    <source>
        <dbReference type="Proteomes" id="UP000023582"/>
    </source>
</evidence>
<dbReference type="EMBL" id="CP007524">
    <property type="protein sequence ID" value="AHW76413.1"/>
    <property type="molecule type" value="Genomic_DNA"/>
</dbReference>
<dbReference type="Proteomes" id="UP000023582">
    <property type="component" value="Chromosome"/>
</dbReference>
<dbReference type="PATRIC" id="fig|487.517.peg.2117"/>
<proteinExistence type="predicted"/>
<dbReference type="AlphaFoldDB" id="X5FB03"/>
<dbReference type="KEGG" id="nmx:NMA510612_2139"/>
<gene>
    <name evidence="1" type="ORF">NMA510612_2139</name>
</gene>
<sequence length="38" mass="4460">MARDKTAICPHNAHKKIHPEDLNFSKFSESKVYFNEII</sequence>
<evidence type="ECO:0000313" key="1">
    <source>
        <dbReference type="EMBL" id="AHW76413.1"/>
    </source>
</evidence>